<evidence type="ECO:0000313" key="2">
    <source>
        <dbReference type="Proteomes" id="UP000285575"/>
    </source>
</evidence>
<dbReference type="AlphaFoldDB" id="A0A437RL32"/>
<dbReference type="EMBL" id="SACR01000002">
    <property type="protein sequence ID" value="RVU47469.1"/>
    <property type="molecule type" value="Genomic_DNA"/>
</dbReference>
<gene>
    <name evidence="1" type="ORF">EOE66_06930</name>
</gene>
<protein>
    <recommendedName>
        <fullName evidence="3">BACON domain-containing protein</fullName>
    </recommendedName>
</protein>
<dbReference type="OrthoDB" id="5525942at2"/>
<dbReference type="Proteomes" id="UP000285575">
    <property type="component" value="Unassembled WGS sequence"/>
</dbReference>
<keyword evidence="2" id="KW-1185">Reference proteome</keyword>
<name>A0A437RL32_9BURK</name>
<organism evidence="1 2">
    <name type="scientific">Rubrivivax rivuli</name>
    <dbReference type="NCBI Taxonomy" id="1862385"/>
    <lineage>
        <taxon>Bacteria</taxon>
        <taxon>Pseudomonadati</taxon>
        <taxon>Pseudomonadota</taxon>
        <taxon>Betaproteobacteria</taxon>
        <taxon>Burkholderiales</taxon>
        <taxon>Sphaerotilaceae</taxon>
        <taxon>Rubrivivax</taxon>
    </lineage>
</organism>
<evidence type="ECO:0008006" key="3">
    <source>
        <dbReference type="Google" id="ProtNLM"/>
    </source>
</evidence>
<dbReference type="RefSeq" id="WP_128227932.1">
    <property type="nucleotide sequence ID" value="NZ_SACR01000002.1"/>
</dbReference>
<comment type="caution">
    <text evidence="1">The sequence shown here is derived from an EMBL/GenBank/DDBJ whole genome shotgun (WGS) entry which is preliminary data.</text>
</comment>
<evidence type="ECO:0000313" key="1">
    <source>
        <dbReference type="EMBL" id="RVU47469.1"/>
    </source>
</evidence>
<proteinExistence type="predicted"/>
<dbReference type="PROSITE" id="PS51257">
    <property type="entry name" value="PROKAR_LIPOPROTEIN"/>
    <property type="match status" value="1"/>
</dbReference>
<dbReference type="SUPFAM" id="SSF63825">
    <property type="entry name" value="YWTD domain"/>
    <property type="match status" value="1"/>
</dbReference>
<accession>A0A437RL32</accession>
<reference evidence="1 2" key="1">
    <citation type="submission" date="2019-01" db="EMBL/GenBank/DDBJ databases">
        <authorList>
            <person name="Chen W.-M."/>
        </authorList>
    </citation>
    <scope>NUCLEOTIDE SEQUENCE [LARGE SCALE GENOMIC DNA]</scope>
    <source>
        <strain evidence="1 2">KYPY4</strain>
    </source>
</reference>
<sequence length="787" mass="80915">MKNATRWALGALVLVLGACGGGGGGGGGPSNNGLRLTVDSSRVDFTVLEGATPGQGAQTVTARLSGGNGNESVFIGVEATGQGVLLPIGVTIDTVARTGVASVAPNAALAAGTYNGTLRVLACLDAACNSPISGSPFTINYGTTVQPRFKASVGSLAFAAAESVQAAAKTLTLTLPSGVSAATHTVRYGSGATGWLQVDATGSSYSIRPGTGLAAGSYNAQIDFDAGSQPRVTVDVQHVVSAGLVLAPLVEARITSTSPASANSGSVAVDAAPGVAAGTWTASTASPWLRLASTTGALGTPLQWSIDPEGFRALPNGASTDARVTVTAGALTPQVLTLRLNKDVAEFQGIDTLAVLAGEAGEVLIHGRLLDEAGLQQRVVATGFTPGALTVRSPKLLSLQVGALAAGSYTLTLPTASGLPTRSVQLQVLAPVDRGAQVVATTGIKGGVQWDPITQSLFVHNISQSSVMRFQLGGSVAQPSATVSSRVIAGLMGIALSPDRRSVIAITATGTLLRLSTQDLSTQTSTELGRTVAEGTSVGLPLVVTGDQRLLMSQGSQFAGALYVDLETDRVLPLPTGNFTFYSGPWGRVSPNGQRALIVQTAGLSPAPPLLRRDAADGLLSPVVGNAPSFFYRGASDRRGTRWVLDGRVYTYDMVQQGMLQPVPPDGWFGQEAVMSRDGSRTYLYTRNAVLSQSRIFVLDTGASLGTGYIFPSLGTLEPWLEPSCSNQVQNESCNGYATRVVLTDDDRTLLLIGDRQLAVVPIPANLRGGPLPATAQGTRWMGPARR</sequence>